<evidence type="ECO:0000259" key="2">
    <source>
        <dbReference type="PROSITE" id="PS50004"/>
    </source>
</evidence>
<name>A0A1D1YNK7_9ARAE</name>
<feature type="compositionally biased region" description="Low complexity" evidence="1">
    <location>
        <begin position="239"/>
        <end position="276"/>
    </location>
</feature>
<feature type="compositionally biased region" description="Low complexity" evidence="1">
    <location>
        <begin position="212"/>
        <end position="231"/>
    </location>
</feature>
<reference evidence="3" key="1">
    <citation type="submission" date="2015-07" db="EMBL/GenBank/DDBJ databases">
        <title>Transcriptome Assembly of Anthurium amnicola.</title>
        <authorList>
            <person name="Suzuki J."/>
        </authorList>
    </citation>
    <scope>NUCLEOTIDE SEQUENCE</scope>
</reference>
<dbReference type="InterPro" id="IPR035892">
    <property type="entry name" value="C2_domain_sf"/>
</dbReference>
<dbReference type="InterPro" id="IPR052981">
    <property type="entry name" value="Ingression_C2_domain"/>
</dbReference>
<gene>
    <name evidence="3" type="primary">fic1_1</name>
    <name evidence="3" type="ORF">g.46331</name>
</gene>
<dbReference type="Pfam" id="PF00168">
    <property type="entry name" value="C2"/>
    <property type="match status" value="1"/>
</dbReference>
<evidence type="ECO:0000313" key="3">
    <source>
        <dbReference type="EMBL" id="JAT56222.1"/>
    </source>
</evidence>
<feature type="compositionally biased region" description="Low complexity" evidence="1">
    <location>
        <begin position="178"/>
        <end position="205"/>
    </location>
</feature>
<evidence type="ECO:0000256" key="1">
    <source>
        <dbReference type="SAM" id="MobiDB-lite"/>
    </source>
</evidence>
<feature type="compositionally biased region" description="Polar residues" evidence="1">
    <location>
        <begin position="141"/>
        <end position="151"/>
    </location>
</feature>
<dbReference type="AlphaFoldDB" id="A0A1D1YNK7"/>
<dbReference type="PANTHER" id="PTHR47052">
    <property type="entry name" value="CONSERVED SERINE PROLINE-RICH PROTEIN (AFU_ORTHOLOGUE AFUA_2G01790)"/>
    <property type="match status" value="1"/>
</dbReference>
<proteinExistence type="predicted"/>
<feature type="compositionally biased region" description="Pro residues" evidence="1">
    <location>
        <begin position="360"/>
        <end position="384"/>
    </location>
</feature>
<sequence>MTEQKKLGTLVVVAMEARNLSTRDSFGKGDPFVAFHIDGESKRTKPEIKGGQHPKWDEEVRFNVAKNSSKKLKIQVFNEDKREPILIGDALIDLSEVLNKTEWDDWHQINFRNKYAGEVSLEMTFYYDGPPPNNVVKNVQSQKQLTHNNSLPPQPPNSYPSATATHISPPVVSKAPLSAPSGYPPSSVYPPNSSSPYPPASSSNVYPPPSSISPNIYPPNSTSPPQSQPPQFFGPKRTQSPVSSQYPPVSSSGYPPSSGYSSYSSYPPPQQSQGYPPVYPPVSSPPYRHDSSQGANLAFPVPVPTGAGHQPYSPSNNPYPPNYPPNNNPYPPSNIYPPPVSGGNVYPPPNNTFNQGYPPNNYPPNNYPPNNYPPNNYPPRSGPY</sequence>
<dbReference type="InterPro" id="IPR000008">
    <property type="entry name" value="C2_dom"/>
</dbReference>
<feature type="compositionally biased region" description="Pro residues" evidence="1">
    <location>
        <begin position="317"/>
        <end position="350"/>
    </location>
</feature>
<feature type="domain" description="C2" evidence="2">
    <location>
        <begin position="1"/>
        <end position="107"/>
    </location>
</feature>
<dbReference type="PANTHER" id="PTHR47052:SF3">
    <property type="entry name" value="INGRESSION PROTEIN 1"/>
    <property type="match status" value="1"/>
</dbReference>
<accession>A0A1D1YNK7</accession>
<organism evidence="3">
    <name type="scientific">Anthurium amnicola</name>
    <dbReference type="NCBI Taxonomy" id="1678845"/>
    <lineage>
        <taxon>Eukaryota</taxon>
        <taxon>Viridiplantae</taxon>
        <taxon>Streptophyta</taxon>
        <taxon>Embryophyta</taxon>
        <taxon>Tracheophyta</taxon>
        <taxon>Spermatophyta</taxon>
        <taxon>Magnoliopsida</taxon>
        <taxon>Liliopsida</taxon>
        <taxon>Araceae</taxon>
        <taxon>Pothoideae</taxon>
        <taxon>Potheae</taxon>
        <taxon>Anthurium</taxon>
    </lineage>
</organism>
<dbReference type="SUPFAM" id="SSF49562">
    <property type="entry name" value="C2 domain (Calcium/lipid-binding domain, CaLB)"/>
    <property type="match status" value="1"/>
</dbReference>
<dbReference type="Gene3D" id="2.60.40.150">
    <property type="entry name" value="C2 domain"/>
    <property type="match status" value="1"/>
</dbReference>
<dbReference type="EMBL" id="GDJX01011714">
    <property type="protein sequence ID" value="JAT56222.1"/>
    <property type="molecule type" value="Transcribed_RNA"/>
</dbReference>
<dbReference type="PROSITE" id="PS50004">
    <property type="entry name" value="C2"/>
    <property type="match status" value="1"/>
</dbReference>
<feature type="region of interest" description="Disordered" evidence="1">
    <location>
        <begin position="141"/>
        <end position="384"/>
    </location>
</feature>
<protein>
    <submittedName>
        <fullName evidence="3">Ingression protein fic1</fullName>
    </submittedName>
</protein>
<dbReference type="SMART" id="SM00239">
    <property type="entry name" value="C2"/>
    <property type="match status" value="1"/>
</dbReference>